<evidence type="ECO:0000256" key="2">
    <source>
        <dbReference type="SAM" id="Phobius"/>
    </source>
</evidence>
<feature type="compositionally biased region" description="Polar residues" evidence="1">
    <location>
        <begin position="259"/>
        <end position="278"/>
    </location>
</feature>
<sequence length="299" mass="33048">MSLSWLWAWVVSVLGWIIIEVFWFVGVDLGDLRPEDAPAPAKLPASSPSTCHDHKPDASPMTPMTPKQRYYYNIRVFYLSVMAFTIVYFASSYLLSFGTQKDNDPSFLWVIVGLYIISASIYFMDKRTESRQLFVFGVVQHCFWTVMAVGAVVLFYNAKELQGQHIVEWINKAVFSKMGVDSLPLSKTAESTSTVTVWQQDCATVTLWQQDCATVTLWQQDYATAAVGAMSKAPGFQQTCSLPIMAPAGPHTMAPANPPTTASEVPPATKTSNKTNPTAPLDTTLTKKLLGGLQVQMPE</sequence>
<protein>
    <submittedName>
        <fullName evidence="3">Uncharacterized protein</fullName>
    </submittedName>
</protein>
<feature type="transmembrane region" description="Helical" evidence="2">
    <location>
        <begin position="6"/>
        <end position="25"/>
    </location>
</feature>
<dbReference type="EMBL" id="JAVHNR010000007">
    <property type="protein sequence ID" value="KAK6337046.1"/>
    <property type="molecule type" value="Genomic_DNA"/>
</dbReference>
<keyword evidence="2" id="KW-0472">Membrane</keyword>
<feature type="transmembrane region" description="Helical" evidence="2">
    <location>
        <begin position="76"/>
        <end position="95"/>
    </location>
</feature>
<name>A0AAN8RAT8_9PEZI</name>
<organism evidence="3 4">
    <name type="scientific">Orbilia javanica</name>
    <dbReference type="NCBI Taxonomy" id="47235"/>
    <lineage>
        <taxon>Eukaryota</taxon>
        <taxon>Fungi</taxon>
        <taxon>Dikarya</taxon>
        <taxon>Ascomycota</taxon>
        <taxon>Pezizomycotina</taxon>
        <taxon>Orbiliomycetes</taxon>
        <taxon>Orbiliales</taxon>
        <taxon>Orbiliaceae</taxon>
        <taxon>Orbilia</taxon>
    </lineage>
</organism>
<feature type="compositionally biased region" description="Low complexity" evidence="1">
    <location>
        <begin position="40"/>
        <end position="49"/>
    </location>
</feature>
<evidence type="ECO:0000313" key="4">
    <source>
        <dbReference type="Proteomes" id="UP001313282"/>
    </source>
</evidence>
<keyword evidence="2" id="KW-1133">Transmembrane helix</keyword>
<proteinExistence type="predicted"/>
<comment type="caution">
    <text evidence="3">The sequence shown here is derived from an EMBL/GenBank/DDBJ whole genome shotgun (WGS) entry which is preliminary data.</text>
</comment>
<feature type="region of interest" description="Disordered" evidence="1">
    <location>
        <begin position="40"/>
        <end position="62"/>
    </location>
</feature>
<feature type="transmembrane region" description="Helical" evidence="2">
    <location>
        <begin position="107"/>
        <end position="124"/>
    </location>
</feature>
<gene>
    <name evidence="3" type="ORF">TWF718_009832</name>
</gene>
<evidence type="ECO:0000313" key="3">
    <source>
        <dbReference type="EMBL" id="KAK6337046.1"/>
    </source>
</evidence>
<keyword evidence="4" id="KW-1185">Reference proteome</keyword>
<dbReference type="AlphaFoldDB" id="A0AAN8RAT8"/>
<reference evidence="3 4" key="1">
    <citation type="submission" date="2019-10" db="EMBL/GenBank/DDBJ databases">
        <authorList>
            <person name="Palmer J.M."/>
        </authorList>
    </citation>
    <scope>NUCLEOTIDE SEQUENCE [LARGE SCALE GENOMIC DNA]</scope>
    <source>
        <strain evidence="3 4">TWF718</strain>
    </source>
</reference>
<feature type="transmembrane region" description="Helical" evidence="2">
    <location>
        <begin position="133"/>
        <end position="156"/>
    </location>
</feature>
<feature type="region of interest" description="Disordered" evidence="1">
    <location>
        <begin position="254"/>
        <end position="282"/>
    </location>
</feature>
<evidence type="ECO:0000256" key="1">
    <source>
        <dbReference type="SAM" id="MobiDB-lite"/>
    </source>
</evidence>
<keyword evidence="2" id="KW-0812">Transmembrane</keyword>
<accession>A0AAN8RAT8</accession>
<dbReference type="Proteomes" id="UP001313282">
    <property type="component" value="Unassembled WGS sequence"/>
</dbReference>